<feature type="region of interest" description="Disordered" evidence="1">
    <location>
        <begin position="316"/>
        <end position="359"/>
    </location>
</feature>
<feature type="compositionally biased region" description="Polar residues" evidence="1">
    <location>
        <begin position="317"/>
        <end position="337"/>
    </location>
</feature>
<keyword evidence="3" id="KW-0378">Hydrolase</keyword>
<keyword evidence="4" id="KW-1185">Reference proteome</keyword>
<name>A0A8J7IJ56_9RHOB</name>
<evidence type="ECO:0000313" key="4">
    <source>
        <dbReference type="Proteomes" id="UP000640583"/>
    </source>
</evidence>
<dbReference type="EMBL" id="JADCKQ010000006">
    <property type="protein sequence ID" value="MBI1493883.1"/>
    <property type="molecule type" value="Genomic_DNA"/>
</dbReference>
<dbReference type="Pfam" id="PF03372">
    <property type="entry name" value="Exo_endo_phos"/>
    <property type="match status" value="1"/>
</dbReference>
<dbReference type="Gene3D" id="3.60.10.10">
    <property type="entry name" value="Endonuclease/exonuclease/phosphatase"/>
    <property type="match status" value="1"/>
</dbReference>
<dbReference type="InterPro" id="IPR005135">
    <property type="entry name" value="Endo/exonuclease/phosphatase"/>
</dbReference>
<dbReference type="GO" id="GO:0004519">
    <property type="term" value="F:endonuclease activity"/>
    <property type="evidence" value="ECO:0007669"/>
    <property type="project" value="UniProtKB-KW"/>
</dbReference>
<dbReference type="SUPFAM" id="SSF56219">
    <property type="entry name" value="DNase I-like"/>
    <property type="match status" value="1"/>
</dbReference>
<sequence length="400" mass="43530">MGVSSGKSVYARHGNGPYRRNDPRTAPPVLRTRCRIRLRACLIFLLLLASPAAADETFRIASFNVGLDREGPGLLYRDILRGEDTQIAAIIDVITAVSPDILVLQKFDFDHDFLALKAFAAQLKQDGPDYPHFFATLPNSGMFTGLDMDGDGYLGDPSDAQGFGVFTGSGGLAILSRFPIAQADVKDFSNFLWRDLPGAIPPHTDAGVFPSDAAFAIQRLSTTSHLDVPVLLPDGGRLLLWTMYATPPVFDGTEDRNGRRNHDETLFWLKYANGELPWQPDDFPFVLLGGLNLDPVDGAGRSDALLRLVSDPRVQDVQPTSNAGRLVSEQQGGVNNTHRGDPALDTADWPDQPGRPGNMRVDYVLPSADLNVINSGVHWPSDGSADAASTHRLVWVDIAF</sequence>
<reference evidence="3" key="1">
    <citation type="submission" date="2020-10" db="EMBL/GenBank/DDBJ databases">
        <title>Paenihalocynthiibacter styelae gen. nov., sp. nov., isolated from stalked sea squirt Styela clava.</title>
        <authorList>
            <person name="Kim Y.-O."/>
            <person name="Yoon J.-H."/>
        </authorList>
    </citation>
    <scope>NUCLEOTIDE SEQUENCE</scope>
    <source>
        <strain evidence="3">MYP1-1</strain>
    </source>
</reference>
<evidence type="ECO:0000256" key="1">
    <source>
        <dbReference type="SAM" id="MobiDB-lite"/>
    </source>
</evidence>
<evidence type="ECO:0000259" key="2">
    <source>
        <dbReference type="Pfam" id="PF03372"/>
    </source>
</evidence>
<keyword evidence="3" id="KW-0540">Nuclease</keyword>
<feature type="region of interest" description="Disordered" evidence="1">
    <location>
        <begin position="1"/>
        <end position="24"/>
    </location>
</feature>
<dbReference type="Proteomes" id="UP000640583">
    <property type="component" value="Unassembled WGS sequence"/>
</dbReference>
<protein>
    <submittedName>
        <fullName evidence="3">Endonuclease/exonuclease/phosphatase family protein</fullName>
    </submittedName>
</protein>
<feature type="domain" description="Endonuclease/exonuclease/phosphatase" evidence="2">
    <location>
        <begin position="61"/>
        <end position="383"/>
    </location>
</feature>
<dbReference type="AlphaFoldDB" id="A0A8J7IJ56"/>
<comment type="caution">
    <text evidence="3">The sequence shown here is derived from an EMBL/GenBank/DDBJ whole genome shotgun (WGS) entry which is preliminary data.</text>
</comment>
<evidence type="ECO:0000313" key="3">
    <source>
        <dbReference type="EMBL" id="MBI1493883.1"/>
    </source>
</evidence>
<keyword evidence="3" id="KW-0255">Endonuclease</keyword>
<dbReference type="InterPro" id="IPR036691">
    <property type="entry name" value="Endo/exonu/phosph_ase_sf"/>
</dbReference>
<organism evidence="3 4">
    <name type="scientific">Halocynthiibacter styelae</name>
    <dbReference type="NCBI Taxonomy" id="2761955"/>
    <lineage>
        <taxon>Bacteria</taxon>
        <taxon>Pseudomonadati</taxon>
        <taxon>Pseudomonadota</taxon>
        <taxon>Alphaproteobacteria</taxon>
        <taxon>Rhodobacterales</taxon>
        <taxon>Paracoccaceae</taxon>
        <taxon>Halocynthiibacter</taxon>
    </lineage>
</organism>
<proteinExistence type="predicted"/>
<gene>
    <name evidence="3" type="ORF">H1D41_09575</name>
</gene>
<accession>A0A8J7IJ56</accession>